<dbReference type="InterPro" id="IPR036271">
    <property type="entry name" value="Tet_transcr_reg_TetR-rel_C_sf"/>
</dbReference>
<dbReference type="Pfam" id="PF00440">
    <property type="entry name" value="TetR_N"/>
    <property type="match status" value="1"/>
</dbReference>
<protein>
    <submittedName>
        <fullName evidence="6">AcrR family transcriptional regulator</fullName>
    </submittedName>
</protein>
<dbReference type="Pfam" id="PF14246">
    <property type="entry name" value="TetR_C_7"/>
    <property type="match status" value="1"/>
</dbReference>
<feature type="domain" description="HTH tetR-type" evidence="5">
    <location>
        <begin position="21"/>
        <end position="81"/>
    </location>
</feature>
<dbReference type="AlphaFoldDB" id="A0A7X0IWA3"/>
<dbReference type="PANTHER" id="PTHR30055">
    <property type="entry name" value="HTH-TYPE TRANSCRIPTIONAL REGULATOR RUTR"/>
    <property type="match status" value="1"/>
</dbReference>
<feature type="DNA-binding region" description="H-T-H motif" evidence="4">
    <location>
        <begin position="44"/>
        <end position="63"/>
    </location>
</feature>
<evidence type="ECO:0000256" key="4">
    <source>
        <dbReference type="PROSITE-ProRule" id="PRU00335"/>
    </source>
</evidence>
<proteinExistence type="predicted"/>
<evidence type="ECO:0000256" key="2">
    <source>
        <dbReference type="ARBA" id="ARBA00023125"/>
    </source>
</evidence>
<dbReference type="EMBL" id="JACHBG010000010">
    <property type="protein sequence ID" value="MBB6486886.1"/>
    <property type="molecule type" value="Genomic_DNA"/>
</dbReference>
<evidence type="ECO:0000256" key="1">
    <source>
        <dbReference type="ARBA" id="ARBA00023015"/>
    </source>
</evidence>
<dbReference type="FunFam" id="1.10.10.60:FF:000141">
    <property type="entry name" value="TetR family transcriptional regulator"/>
    <property type="match status" value="1"/>
</dbReference>
<accession>A0A7X0IWA3</accession>
<dbReference type="Proteomes" id="UP000565576">
    <property type="component" value="Unassembled WGS sequence"/>
</dbReference>
<dbReference type="Gene3D" id="1.10.357.10">
    <property type="entry name" value="Tetracycline Repressor, domain 2"/>
    <property type="match status" value="1"/>
</dbReference>
<sequence length="218" mass="24067">MADPRSVKTVSPTKTATRAAMPKRDAILEAAMRVFLAHGYEGASMDLVAKESGAARRTVYNQFESKEALFSAAVERVWRDFPVVEIAADVEALRDPAIGLRRLGKAVVDFWEPPVAVAFLRMVISEGARFPDLPRNFFEAGKAPAMRALISYLKQIHEHGALDIPDAELAARQFLGLLNEPLLWLRVVGVGEPPSKAERQRVVEEAVMMMMARYSSSG</sequence>
<evidence type="ECO:0000259" key="5">
    <source>
        <dbReference type="PROSITE" id="PS50977"/>
    </source>
</evidence>
<dbReference type="PANTHER" id="PTHR30055:SF146">
    <property type="entry name" value="HTH-TYPE TRANSCRIPTIONAL DUAL REGULATOR CECR"/>
    <property type="match status" value="1"/>
</dbReference>
<reference evidence="6 7" key="1">
    <citation type="submission" date="2020-08" db="EMBL/GenBank/DDBJ databases">
        <title>Genomic Encyclopedia of Type Strains, Phase IV (KMG-V): Genome sequencing to study the core and pangenomes of soil and plant-associated prokaryotes.</title>
        <authorList>
            <person name="Whitman W."/>
        </authorList>
    </citation>
    <scope>NUCLEOTIDE SEQUENCE [LARGE SCALE GENOMIC DNA]</scope>
    <source>
        <strain evidence="6 7">SEMIA 4060</strain>
    </source>
</reference>
<dbReference type="InterPro" id="IPR039536">
    <property type="entry name" value="TetR_C_Proteobacteria"/>
</dbReference>
<name>A0A7X0IWA3_9HYPH</name>
<keyword evidence="1" id="KW-0805">Transcription regulation</keyword>
<keyword evidence="2 4" id="KW-0238">DNA-binding</keyword>
<dbReference type="PROSITE" id="PS50977">
    <property type="entry name" value="HTH_TETR_2"/>
    <property type="match status" value="1"/>
</dbReference>
<dbReference type="PRINTS" id="PR00455">
    <property type="entry name" value="HTHTETR"/>
</dbReference>
<dbReference type="InterPro" id="IPR050109">
    <property type="entry name" value="HTH-type_TetR-like_transc_reg"/>
</dbReference>
<evidence type="ECO:0000313" key="6">
    <source>
        <dbReference type="EMBL" id="MBB6486886.1"/>
    </source>
</evidence>
<dbReference type="SUPFAM" id="SSF46689">
    <property type="entry name" value="Homeodomain-like"/>
    <property type="match status" value="1"/>
</dbReference>
<evidence type="ECO:0000313" key="7">
    <source>
        <dbReference type="Proteomes" id="UP000565576"/>
    </source>
</evidence>
<dbReference type="GO" id="GO:0000976">
    <property type="term" value="F:transcription cis-regulatory region binding"/>
    <property type="evidence" value="ECO:0007669"/>
    <property type="project" value="TreeGrafter"/>
</dbReference>
<dbReference type="InterPro" id="IPR001647">
    <property type="entry name" value="HTH_TetR"/>
</dbReference>
<comment type="caution">
    <text evidence="6">The sequence shown here is derived from an EMBL/GenBank/DDBJ whole genome shotgun (WGS) entry which is preliminary data.</text>
</comment>
<dbReference type="InterPro" id="IPR009057">
    <property type="entry name" value="Homeodomain-like_sf"/>
</dbReference>
<evidence type="ECO:0000256" key="3">
    <source>
        <dbReference type="ARBA" id="ARBA00023163"/>
    </source>
</evidence>
<dbReference type="SUPFAM" id="SSF48498">
    <property type="entry name" value="Tetracyclin repressor-like, C-terminal domain"/>
    <property type="match status" value="1"/>
</dbReference>
<dbReference type="GO" id="GO:0003700">
    <property type="term" value="F:DNA-binding transcription factor activity"/>
    <property type="evidence" value="ECO:0007669"/>
    <property type="project" value="TreeGrafter"/>
</dbReference>
<organism evidence="6 7">
    <name type="scientific">Rhizobium lusitanum</name>
    <dbReference type="NCBI Taxonomy" id="293958"/>
    <lineage>
        <taxon>Bacteria</taxon>
        <taxon>Pseudomonadati</taxon>
        <taxon>Pseudomonadota</taxon>
        <taxon>Alphaproteobacteria</taxon>
        <taxon>Hyphomicrobiales</taxon>
        <taxon>Rhizobiaceae</taxon>
        <taxon>Rhizobium/Agrobacterium group</taxon>
        <taxon>Rhizobium</taxon>
    </lineage>
</organism>
<keyword evidence="3" id="KW-0804">Transcription</keyword>
<dbReference type="Gene3D" id="1.10.10.60">
    <property type="entry name" value="Homeodomain-like"/>
    <property type="match status" value="1"/>
</dbReference>
<gene>
    <name evidence="6" type="ORF">GGD46_004185</name>
</gene>